<organism evidence="1 2">
    <name type="scientific">Finegoldia dalianensis</name>
    <dbReference type="NCBI Taxonomy" id="3145239"/>
    <lineage>
        <taxon>Bacteria</taxon>
        <taxon>Bacillati</taxon>
        <taxon>Bacillota</taxon>
        <taxon>Tissierellia</taxon>
        <taxon>Tissierellales</taxon>
        <taxon>Peptoniphilaceae</taxon>
        <taxon>Finegoldia</taxon>
    </lineage>
</organism>
<keyword evidence="2" id="KW-1185">Reference proteome</keyword>
<evidence type="ECO:0000313" key="2">
    <source>
        <dbReference type="Proteomes" id="UP001634413"/>
    </source>
</evidence>
<dbReference type="RefSeq" id="WP_412702015.1">
    <property type="nucleotide sequence ID" value="NZ_JBDLBQ010000007.1"/>
</dbReference>
<reference evidence="1 2" key="1">
    <citation type="journal article" date="2024" name="Anaerobe">
        <title>The identification of Finegoldia dalianensis sp. nov., isolated from the pus of a patient with skin abscess and genomic analysis of the strains belonging to Finegoldia genus.</title>
        <authorList>
            <person name="Li Y."/>
            <person name="Wang Y."/>
            <person name="Xiao D."/>
            <person name="Wang J."/>
            <person name="Jin D."/>
        </authorList>
    </citation>
    <scope>NUCLEOTIDE SEQUENCE [LARGE SCALE GENOMIC DNA]</scope>
    <source>
        <strain evidence="1 2">LY240594</strain>
    </source>
</reference>
<dbReference type="Proteomes" id="UP001634413">
    <property type="component" value="Unassembled WGS sequence"/>
</dbReference>
<name>A0ABW9KE93_9FIRM</name>
<sequence>MRDDISNTIYIFLKILKDYGCKIKIRENELLIVDTKTNETYKADNEGLEGIYKMI</sequence>
<dbReference type="EMBL" id="JBDLBQ010000007">
    <property type="protein sequence ID" value="MFN2102873.1"/>
    <property type="molecule type" value="Genomic_DNA"/>
</dbReference>
<protein>
    <submittedName>
        <fullName evidence="1">Uncharacterized protein</fullName>
    </submittedName>
</protein>
<gene>
    <name evidence="1" type="ORF">ABDJ34_08160</name>
</gene>
<evidence type="ECO:0000313" key="1">
    <source>
        <dbReference type="EMBL" id="MFN2102873.1"/>
    </source>
</evidence>
<accession>A0ABW9KE93</accession>
<proteinExistence type="predicted"/>
<comment type="caution">
    <text evidence="1">The sequence shown here is derived from an EMBL/GenBank/DDBJ whole genome shotgun (WGS) entry which is preliminary data.</text>
</comment>